<organism evidence="5 6">
    <name type="scientific">Aspergillus fumigatiaffinis</name>
    <dbReference type="NCBI Taxonomy" id="340414"/>
    <lineage>
        <taxon>Eukaryota</taxon>
        <taxon>Fungi</taxon>
        <taxon>Dikarya</taxon>
        <taxon>Ascomycota</taxon>
        <taxon>Pezizomycotina</taxon>
        <taxon>Eurotiomycetes</taxon>
        <taxon>Eurotiomycetidae</taxon>
        <taxon>Eurotiales</taxon>
        <taxon>Aspergillaceae</taxon>
        <taxon>Aspergillus</taxon>
        <taxon>Aspergillus subgen. Fumigati</taxon>
    </lineage>
</organism>
<reference evidence="5" key="1">
    <citation type="journal article" date="2020" name="bioRxiv">
        <title>Genomic and phenotypic heterogeneity of clinical isolates of the human pathogens Aspergillus fumigatus, Aspergillus lentulus and Aspergillus fumigatiaffinis.</title>
        <authorList>
            <person name="dos Santos R.A.C."/>
            <person name="Steenwyk J.L."/>
            <person name="Rivero-Menendez O."/>
            <person name="Mead M.E."/>
            <person name="Silva L.P."/>
            <person name="Bastos R.W."/>
            <person name="Alastruey-Izquierdo A."/>
            <person name="Goldman G.H."/>
            <person name="Rokas A."/>
        </authorList>
    </citation>
    <scope>NUCLEOTIDE SEQUENCE</scope>
    <source>
        <strain evidence="5">CNM-CM6805</strain>
    </source>
</reference>
<dbReference type="GO" id="GO:0046983">
    <property type="term" value="F:protein dimerization activity"/>
    <property type="evidence" value="ECO:0007669"/>
    <property type="project" value="InterPro"/>
</dbReference>
<sequence>MTIMTITTLKDVEQPKLQTTLELLIAQVEAARDALLANGKKGLLQTLHPDQELPDSALEDLAGKAINLLHETQQLLEPAHLVLADHFLGYVSTKCLCAAVELKLVDILAEQNAQGLTVAELAQASSAHPDRLEQILRVLRNINIFDFDAASGRYRNNRVSTLLHTTHWTQWHHWVDLYGNEFYDIARGIPQSIRQNEPRWAAQINFDTDDDMFTFFQAQGWLPRLHRTLGGGAIAQAPGILADYPWHEVGDRAILDVGGGGGGFLASLLRENPGMKGGIFDLPRTIEHAVSLFHEPDGPYYELRDRVPRANLIGGDFLQSVPAFEVYTMKWVLHDWKDPDVLTILRRIRAALIPGPVSRLVVLESILSDGQMGRLSRYGDINMMMTANGQERSEAQWRQLAAEAGWQVRSIHPLRRAWVCAIDLRPLEVSNGAVVWGDVEYDGRVLLYVIKGASPIGFLKSILLNAIAADETSYINYLKPLILAEELQFPHLLSVIDTRDEWFYSIHPERMVPSLKDKDPVTGEKVIVFESTACLQYLADRFDADGSWSGRTAAEKGAVLAWTAYQTAGLGPTAKYWLYFMRGYPTRANPVQLPRTIAKLHANTLRQWDILEKRLKEADQQYIALKDRPTLADLSYFPFAMPWMFTFLGVDIKDWPQIQAWGERMLSRPAVARVLERAPTLGH</sequence>
<evidence type="ECO:0000256" key="3">
    <source>
        <dbReference type="ARBA" id="ARBA00022691"/>
    </source>
</evidence>
<dbReference type="Gene3D" id="1.20.1050.130">
    <property type="match status" value="1"/>
</dbReference>
<dbReference type="PANTHER" id="PTHR43712:SF2">
    <property type="entry name" value="O-METHYLTRANSFERASE CICE"/>
    <property type="match status" value="1"/>
</dbReference>
<dbReference type="Gene3D" id="3.40.50.150">
    <property type="entry name" value="Vaccinia Virus protein VP39"/>
    <property type="match status" value="1"/>
</dbReference>
<keyword evidence="1" id="KW-0489">Methyltransferase</keyword>
<dbReference type="AlphaFoldDB" id="A0A8H4MFI6"/>
<evidence type="ECO:0000256" key="2">
    <source>
        <dbReference type="ARBA" id="ARBA00022679"/>
    </source>
</evidence>
<dbReference type="SUPFAM" id="SSF47616">
    <property type="entry name" value="GST C-terminal domain-like"/>
    <property type="match status" value="1"/>
</dbReference>
<dbReference type="GO" id="GO:0008171">
    <property type="term" value="F:O-methyltransferase activity"/>
    <property type="evidence" value="ECO:0007669"/>
    <property type="project" value="InterPro"/>
</dbReference>
<dbReference type="PROSITE" id="PS50405">
    <property type="entry name" value="GST_CTER"/>
    <property type="match status" value="1"/>
</dbReference>
<dbReference type="EMBL" id="JAAAPX010000021">
    <property type="protein sequence ID" value="KAF4241472.1"/>
    <property type="molecule type" value="Genomic_DNA"/>
</dbReference>
<dbReference type="InterPro" id="IPR010987">
    <property type="entry name" value="Glutathione-S-Trfase_C-like"/>
</dbReference>
<feature type="domain" description="GST C-terminal" evidence="4">
    <location>
        <begin position="552"/>
        <end position="683"/>
    </location>
</feature>
<dbReference type="SUPFAM" id="SSF46785">
    <property type="entry name" value="Winged helix' DNA-binding domain"/>
    <property type="match status" value="1"/>
</dbReference>
<dbReference type="Proteomes" id="UP000653565">
    <property type="component" value="Unassembled WGS sequence"/>
</dbReference>
<keyword evidence="6" id="KW-1185">Reference proteome</keyword>
<gene>
    <name evidence="5" type="ORF">CNMCM6805_004130</name>
</gene>
<dbReference type="GO" id="GO:0032259">
    <property type="term" value="P:methylation"/>
    <property type="evidence" value="ECO:0007669"/>
    <property type="project" value="UniProtKB-KW"/>
</dbReference>
<dbReference type="Pfam" id="PF00043">
    <property type="entry name" value="GST_C"/>
    <property type="match status" value="1"/>
</dbReference>
<reference evidence="5" key="2">
    <citation type="submission" date="2020-04" db="EMBL/GenBank/DDBJ databases">
        <authorList>
            <person name="Santos R.A.C."/>
            <person name="Steenwyk J.L."/>
            <person name="Rivero-Menendez O."/>
            <person name="Mead M.E."/>
            <person name="Silva L.P."/>
            <person name="Bastos R.W."/>
            <person name="Alastruey-Izquierdo A."/>
            <person name="Goldman G.H."/>
            <person name="Rokas A."/>
        </authorList>
    </citation>
    <scope>NUCLEOTIDE SEQUENCE</scope>
    <source>
        <strain evidence="5">CNM-CM6805</strain>
    </source>
</reference>
<dbReference type="InterPro" id="IPR012967">
    <property type="entry name" value="COMT_dimerisation"/>
</dbReference>
<dbReference type="InterPro" id="IPR029063">
    <property type="entry name" value="SAM-dependent_MTases_sf"/>
</dbReference>
<dbReference type="PROSITE" id="PS51683">
    <property type="entry name" value="SAM_OMT_II"/>
    <property type="match status" value="1"/>
</dbReference>
<keyword evidence="3" id="KW-0949">S-adenosyl-L-methionine</keyword>
<evidence type="ECO:0000313" key="6">
    <source>
        <dbReference type="Proteomes" id="UP000653565"/>
    </source>
</evidence>
<dbReference type="SFLD" id="SFLDS00019">
    <property type="entry name" value="Glutathione_Transferase_(cytos"/>
    <property type="match status" value="1"/>
</dbReference>
<comment type="caution">
    <text evidence="5">The sequence shown here is derived from an EMBL/GenBank/DDBJ whole genome shotgun (WGS) entry which is preliminary data.</text>
</comment>
<dbReference type="InterPro" id="IPR004046">
    <property type="entry name" value="GST_C"/>
</dbReference>
<dbReference type="InterPro" id="IPR036282">
    <property type="entry name" value="Glutathione-S-Trfase_C_sf"/>
</dbReference>
<dbReference type="Gene3D" id="1.10.10.10">
    <property type="entry name" value="Winged helix-like DNA-binding domain superfamily/Winged helix DNA-binding domain"/>
    <property type="match status" value="1"/>
</dbReference>
<keyword evidence="2" id="KW-0808">Transferase</keyword>
<dbReference type="Pfam" id="PF00891">
    <property type="entry name" value="Methyltransf_2"/>
    <property type="match status" value="1"/>
</dbReference>
<evidence type="ECO:0000259" key="4">
    <source>
        <dbReference type="PROSITE" id="PS50405"/>
    </source>
</evidence>
<dbReference type="Pfam" id="PF08100">
    <property type="entry name" value="Dimerisation"/>
    <property type="match status" value="1"/>
</dbReference>
<dbReference type="SUPFAM" id="SSF53335">
    <property type="entry name" value="S-adenosyl-L-methionine-dependent methyltransferases"/>
    <property type="match status" value="1"/>
</dbReference>
<evidence type="ECO:0000256" key="1">
    <source>
        <dbReference type="ARBA" id="ARBA00022603"/>
    </source>
</evidence>
<dbReference type="InterPro" id="IPR036388">
    <property type="entry name" value="WH-like_DNA-bd_sf"/>
</dbReference>
<dbReference type="InterPro" id="IPR016461">
    <property type="entry name" value="COMT-like"/>
</dbReference>
<evidence type="ECO:0000313" key="5">
    <source>
        <dbReference type="EMBL" id="KAF4241472.1"/>
    </source>
</evidence>
<accession>A0A8H4MFI6</accession>
<dbReference type="InterPro" id="IPR001077">
    <property type="entry name" value="COMT_C"/>
</dbReference>
<dbReference type="InterPro" id="IPR040079">
    <property type="entry name" value="Glutathione_S-Trfase"/>
</dbReference>
<dbReference type="InterPro" id="IPR036390">
    <property type="entry name" value="WH_DNA-bd_sf"/>
</dbReference>
<dbReference type="InterPro" id="IPR036249">
    <property type="entry name" value="Thioredoxin-like_sf"/>
</dbReference>
<proteinExistence type="predicted"/>
<protein>
    <recommendedName>
        <fullName evidence="4">GST C-terminal domain-containing protein</fullName>
    </recommendedName>
</protein>
<name>A0A8H4MFI6_9EURO</name>
<dbReference type="SUPFAM" id="SSF52833">
    <property type="entry name" value="Thioredoxin-like"/>
    <property type="match status" value="1"/>
</dbReference>
<dbReference type="PANTHER" id="PTHR43712">
    <property type="entry name" value="PUTATIVE (AFU_ORTHOLOGUE AFUA_4G14580)-RELATED"/>
    <property type="match status" value="1"/>
</dbReference>
<dbReference type="GO" id="GO:0044550">
    <property type="term" value="P:secondary metabolite biosynthetic process"/>
    <property type="evidence" value="ECO:0007669"/>
    <property type="project" value="UniProtKB-ARBA"/>
</dbReference>